<protein>
    <recommendedName>
        <fullName evidence="10">Probable GTP-binding protein EngB</fullName>
    </recommendedName>
</protein>
<evidence type="ECO:0000313" key="14">
    <source>
        <dbReference type="Proteomes" id="UP000270626"/>
    </source>
</evidence>
<keyword evidence="3 10" id="KW-0132">Cell division</keyword>
<comment type="caution">
    <text evidence="13">The sequence shown here is derived from an EMBL/GenBank/DDBJ whole genome shotgun (WGS) entry which is preliminary data.</text>
</comment>
<dbReference type="Pfam" id="PF01926">
    <property type="entry name" value="MMR_HSR1"/>
    <property type="match status" value="1"/>
</dbReference>
<gene>
    <name evidence="10" type="primary">engB</name>
    <name evidence="13" type="ORF">DFR40_0321</name>
</gene>
<dbReference type="HAMAP" id="MF_00321">
    <property type="entry name" value="GTPase_EngB"/>
    <property type="match status" value="1"/>
</dbReference>
<dbReference type="SUPFAM" id="SSF52540">
    <property type="entry name" value="P-loop containing nucleoside triphosphate hydrolases"/>
    <property type="match status" value="1"/>
</dbReference>
<dbReference type="RefSeq" id="WP_121456739.1">
    <property type="nucleotide sequence ID" value="NZ_RBXP01000003.1"/>
</dbReference>
<dbReference type="GO" id="GO:0000917">
    <property type="term" value="P:division septum assembly"/>
    <property type="evidence" value="ECO:0007669"/>
    <property type="project" value="UniProtKB-KW"/>
</dbReference>
<keyword evidence="4" id="KW-0479">Metal-binding</keyword>
<accession>A0A495WN02</accession>
<sequence length="232" mass="25533">MPLFQNAVFHTTVANLRDLPQDAISEVAFAGRSNAGKSSAINTLAGRVRLAFVSKTPGRTQHLNYFTLAAGKYFVDLPGYGYAKAPEEIRTQWEGLIGPYLSRRGPLVGLVVIMDCRRPFTELDCNLINWFRPTGRPIHILLSKADKLSRQEQTKVLREVKAELVNWGEGRYSVQLFSSLKKTGVEEAEAVLAGWLGIELPQKAAKENKGPPDKGSPGAKMPQQGQGTRSGR</sequence>
<dbReference type="OrthoDB" id="9804921at2"/>
<evidence type="ECO:0000256" key="9">
    <source>
        <dbReference type="ARBA" id="ARBA00023306"/>
    </source>
</evidence>
<dbReference type="AlphaFoldDB" id="A0A495WN02"/>
<evidence type="ECO:0000256" key="1">
    <source>
        <dbReference type="ARBA" id="ARBA00001946"/>
    </source>
</evidence>
<evidence type="ECO:0000313" key="13">
    <source>
        <dbReference type="EMBL" id="RKT62434.1"/>
    </source>
</evidence>
<evidence type="ECO:0000256" key="7">
    <source>
        <dbReference type="ARBA" id="ARBA00023134"/>
    </source>
</evidence>
<comment type="function">
    <text evidence="10">Necessary for normal cell division and for the maintenance of normal septation.</text>
</comment>
<evidence type="ECO:0000256" key="2">
    <source>
        <dbReference type="ARBA" id="ARBA00009638"/>
    </source>
</evidence>
<evidence type="ECO:0000256" key="3">
    <source>
        <dbReference type="ARBA" id="ARBA00022618"/>
    </source>
</evidence>
<dbReference type="CDD" id="cd01876">
    <property type="entry name" value="YihA_EngB"/>
    <property type="match status" value="1"/>
</dbReference>
<dbReference type="Gene3D" id="3.40.50.300">
    <property type="entry name" value="P-loop containing nucleotide triphosphate hydrolases"/>
    <property type="match status" value="1"/>
</dbReference>
<dbReference type="GO" id="GO:0046872">
    <property type="term" value="F:metal ion binding"/>
    <property type="evidence" value="ECO:0007669"/>
    <property type="project" value="UniProtKB-KW"/>
</dbReference>
<keyword evidence="14" id="KW-1185">Reference proteome</keyword>
<reference evidence="13 14" key="1">
    <citation type="submission" date="2018-10" db="EMBL/GenBank/DDBJ databases">
        <title>Genomic Encyclopedia of Type Strains, Phase IV (KMG-IV): sequencing the most valuable type-strain genomes for metagenomic binning, comparative biology and taxonomic classification.</title>
        <authorList>
            <person name="Goeker M."/>
        </authorList>
    </citation>
    <scope>NUCLEOTIDE SEQUENCE [LARGE SCALE GENOMIC DNA]</scope>
    <source>
        <strain evidence="13 14">DSM 23841</strain>
    </source>
</reference>
<dbReference type="GO" id="GO:0005829">
    <property type="term" value="C:cytosol"/>
    <property type="evidence" value="ECO:0007669"/>
    <property type="project" value="TreeGrafter"/>
</dbReference>
<dbReference type="GO" id="GO:0005525">
    <property type="term" value="F:GTP binding"/>
    <property type="evidence" value="ECO:0007669"/>
    <property type="project" value="UniProtKB-UniRule"/>
</dbReference>
<evidence type="ECO:0000256" key="6">
    <source>
        <dbReference type="ARBA" id="ARBA00022842"/>
    </source>
</evidence>
<feature type="domain" description="EngB-type G" evidence="12">
    <location>
        <begin position="23"/>
        <end position="198"/>
    </location>
</feature>
<feature type="region of interest" description="Disordered" evidence="11">
    <location>
        <begin position="203"/>
        <end position="232"/>
    </location>
</feature>
<comment type="cofactor">
    <cofactor evidence="1">
        <name>Mg(2+)</name>
        <dbReference type="ChEBI" id="CHEBI:18420"/>
    </cofactor>
</comment>
<dbReference type="InterPro" id="IPR006073">
    <property type="entry name" value="GTP-bd"/>
</dbReference>
<organism evidence="13 14">
    <name type="scientific">Azonexus fungiphilus</name>
    <dbReference type="NCBI Taxonomy" id="146940"/>
    <lineage>
        <taxon>Bacteria</taxon>
        <taxon>Pseudomonadati</taxon>
        <taxon>Pseudomonadota</taxon>
        <taxon>Betaproteobacteria</taxon>
        <taxon>Rhodocyclales</taxon>
        <taxon>Azonexaceae</taxon>
        <taxon>Azonexus</taxon>
    </lineage>
</organism>
<dbReference type="InterPro" id="IPR019987">
    <property type="entry name" value="GTP-bd_ribosome_bio_YsxC"/>
</dbReference>
<name>A0A495WN02_9RHOO</name>
<dbReference type="Proteomes" id="UP000270626">
    <property type="component" value="Unassembled WGS sequence"/>
</dbReference>
<proteinExistence type="inferred from homology"/>
<keyword evidence="7 10" id="KW-0342">GTP-binding</keyword>
<dbReference type="PANTHER" id="PTHR11649:SF13">
    <property type="entry name" value="ENGB-TYPE G DOMAIN-CONTAINING PROTEIN"/>
    <property type="match status" value="1"/>
</dbReference>
<dbReference type="PROSITE" id="PS51706">
    <property type="entry name" value="G_ENGB"/>
    <property type="match status" value="1"/>
</dbReference>
<dbReference type="FunFam" id="3.40.50.300:FF:000098">
    <property type="entry name" value="Probable GTP-binding protein EngB"/>
    <property type="match status" value="1"/>
</dbReference>
<dbReference type="NCBIfam" id="TIGR03598">
    <property type="entry name" value="GTPase_YsxC"/>
    <property type="match status" value="1"/>
</dbReference>
<evidence type="ECO:0000256" key="5">
    <source>
        <dbReference type="ARBA" id="ARBA00022741"/>
    </source>
</evidence>
<dbReference type="PANTHER" id="PTHR11649">
    <property type="entry name" value="MSS1/TRME-RELATED GTP-BINDING PROTEIN"/>
    <property type="match status" value="1"/>
</dbReference>
<dbReference type="InterPro" id="IPR030393">
    <property type="entry name" value="G_ENGB_dom"/>
</dbReference>
<evidence type="ECO:0000256" key="10">
    <source>
        <dbReference type="HAMAP-Rule" id="MF_00321"/>
    </source>
</evidence>
<keyword evidence="9 10" id="KW-0131">Cell cycle</keyword>
<evidence type="ECO:0000259" key="12">
    <source>
        <dbReference type="PROSITE" id="PS51706"/>
    </source>
</evidence>
<evidence type="ECO:0000256" key="11">
    <source>
        <dbReference type="SAM" id="MobiDB-lite"/>
    </source>
</evidence>
<evidence type="ECO:0000256" key="4">
    <source>
        <dbReference type="ARBA" id="ARBA00022723"/>
    </source>
</evidence>
<keyword evidence="6" id="KW-0460">Magnesium</keyword>
<comment type="similarity">
    <text evidence="2 10">Belongs to the TRAFAC class TrmE-Era-EngA-EngB-Septin-like GTPase superfamily. EngB GTPase family.</text>
</comment>
<evidence type="ECO:0000256" key="8">
    <source>
        <dbReference type="ARBA" id="ARBA00023210"/>
    </source>
</evidence>
<keyword evidence="5 10" id="KW-0547">Nucleotide-binding</keyword>
<feature type="compositionally biased region" description="Polar residues" evidence="11">
    <location>
        <begin position="223"/>
        <end position="232"/>
    </location>
</feature>
<dbReference type="InterPro" id="IPR027417">
    <property type="entry name" value="P-loop_NTPase"/>
</dbReference>
<dbReference type="EMBL" id="RBXP01000003">
    <property type="protein sequence ID" value="RKT62434.1"/>
    <property type="molecule type" value="Genomic_DNA"/>
</dbReference>
<keyword evidence="8 10" id="KW-0717">Septation</keyword>